<protein>
    <recommendedName>
        <fullName evidence="3">AP2 domain-containing protein</fullName>
    </recommendedName>
</protein>
<evidence type="ECO:0000313" key="1">
    <source>
        <dbReference type="EMBL" id="MFD2322583.1"/>
    </source>
</evidence>
<sequence>MITLTLPYPISAKFGQLTILSRAENDRFGRTQWHCRCDCGKEHIAALFRLTSGHTKSCGCIRKKGQPIHRMKGTPTYNSWCAMKQRCNYPSSDEYQNYGGRGIRVCERWNKSFEDFFADMGERPLGMSIERIDSSKGYEPGNCKWATDHEQARNRRSTIWATREGQTKCVKDWCDALGLSVDRVYGRIRRGATPEEALQ</sequence>
<accession>A0ABW5F362</accession>
<evidence type="ECO:0008006" key="3">
    <source>
        <dbReference type="Google" id="ProtNLM"/>
    </source>
</evidence>
<dbReference type="RefSeq" id="WP_380105512.1">
    <property type="nucleotide sequence ID" value="NZ_JBHSIH010000001.1"/>
</dbReference>
<name>A0ABW5F362_9BURK</name>
<comment type="caution">
    <text evidence="1">The sequence shown here is derived from an EMBL/GenBank/DDBJ whole genome shotgun (WGS) entry which is preliminary data.</text>
</comment>
<reference evidence="2" key="1">
    <citation type="journal article" date="2019" name="Int. J. Syst. Evol. Microbiol.">
        <title>The Global Catalogue of Microorganisms (GCM) 10K type strain sequencing project: providing services to taxonomists for standard genome sequencing and annotation.</title>
        <authorList>
            <consortium name="The Broad Institute Genomics Platform"/>
            <consortium name="The Broad Institute Genome Sequencing Center for Infectious Disease"/>
            <person name="Wu L."/>
            <person name="Ma J."/>
        </authorList>
    </citation>
    <scope>NUCLEOTIDE SEQUENCE [LARGE SCALE GENOMIC DNA]</scope>
    <source>
        <strain evidence="2">CCUG 62793</strain>
    </source>
</reference>
<proteinExistence type="predicted"/>
<keyword evidence="2" id="KW-1185">Reference proteome</keyword>
<dbReference type="EMBL" id="JBHUIG010000042">
    <property type="protein sequence ID" value="MFD2322583.1"/>
    <property type="molecule type" value="Genomic_DNA"/>
</dbReference>
<gene>
    <name evidence="1" type="ORF">ACFSPV_28295</name>
</gene>
<dbReference type="Proteomes" id="UP001597287">
    <property type="component" value="Unassembled WGS sequence"/>
</dbReference>
<evidence type="ECO:0000313" key="2">
    <source>
        <dbReference type="Proteomes" id="UP001597287"/>
    </source>
</evidence>
<organism evidence="1 2">
    <name type="scientific">Delftia deserti</name>
    <dbReference type="NCBI Taxonomy" id="1651218"/>
    <lineage>
        <taxon>Bacteria</taxon>
        <taxon>Pseudomonadati</taxon>
        <taxon>Pseudomonadota</taxon>
        <taxon>Betaproteobacteria</taxon>
        <taxon>Burkholderiales</taxon>
        <taxon>Comamonadaceae</taxon>
        <taxon>Delftia</taxon>
    </lineage>
</organism>